<keyword evidence="5" id="KW-1185">Reference proteome</keyword>
<dbReference type="Proteomes" id="UP000481153">
    <property type="component" value="Unassembled WGS sequence"/>
</dbReference>
<proteinExistence type="inferred from homology"/>
<organism evidence="4 5">
    <name type="scientific">Aphanomyces euteiches</name>
    <dbReference type="NCBI Taxonomy" id="100861"/>
    <lineage>
        <taxon>Eukaryota</taxon>
        <taxon>Sar</taxon>
        <taxon>Stramenopiles</taxon>
        <taxon>Oomycota</taxon>
        <taxon>Saprolegniomycetes</taxon>
        <taxon>Saprolegniales</taxon>
        <taxon>Verrucalvaceae</taxon>
        <taxon>Aphanomyces</taxon>
    </lineage>
</organism>
<feature type="domain" description="3-beta hydroxysteroid dehydrogenase/isomerase" evidence="3">
    <location>
        <begin position="2"/>
        <end position="105"/>
    </location>
</feature>
<dbReference type="InterPro" id="IPR036291">
    <property type="entry name" value="NAD(P)-bd_dom_sf"/>
</dbReference>
<evidence type="ECO:0000259" key="3">
    <source>
        <dbReference type="Pfam" id="PF01073"/>
    </source>
</evidence>
<dbReference type="PANTHER" id="PTHR43245:SF51">
    <property type="entry name" value="SHORT CHAIN DEHYDROGENASE_REDUCTASE FAMILY 42E, MEMBER 2"/>
    <property type="match status" value="1"/>
</dbReference>
<dbReference type="EMBL" id="VJMJ01000089">
    <property type="protein sequence ID" value="KAF0736493.1"/>
    <property type="molecule type" value="Genomic_DNA"/>
</dbReference>
<evidence type="ECO:0000313" key="5">
    <source>
        <dbReference type="Proteomes" id="UP000481153"/>
    </source>
</evidence>
<dbReference type="AlphaFoldDB" id="A0A6G0X983"/>
<dbReference type="InterPro" id="IPR050177">
    <property type="entry name" value="Lipid_A_modif_metabolic_enz"/>
</dbReference>
<dbReference type="VEuPathDB" id="FungiDB:AeMF1_010874"/>
<evidence type="ECO:0000256" key="2">
    <source>
        <dbReference type="ARBA" id="ARBA00023002"/>
    </source>
</evidence>
<reference evidence="4 5" key="1">
    <citation type="submission" date="2019-07" db="EMBL/GenBank/DDBJ databases">
        <title>Genomics analysis of Aphanomyces spp. identifies a new class of oomycete effector associated with host adaptation.</title>
        <authorList>
            <person name="Gaulin E."/>
        </authorList>
    </citation>
    <scope>NUCLEOTIDE SEQUENCE [LARGE SCALE GENOMIC DNA]</scope>
    <source>
        <strain evidence="4 5">ATCC 201684</strain>
    </source>
</reference>
<dbReference type="GO" id="GO:0006694">
    <property type="term" value="P:steroid biosynthetic process"/>
    <property type="evidence" value="ECO:0007669"/>
    <property type="project" value="InterPro"/>
</dbReference>
<dbReference type="Gene3D" id="3.40.50.720">
    <property type="entry name" value="NAD(P)-binding Rossmann-like Domain"/>
    <property type="match status" value="1"/>
</dbReference>
<keyword evidence="2" id="KW-0560">Oxidoreductase</keyword>
<name>A0A6G0X983_9STRA</name>
<sequence>MTDYPEHNIDTYAHTKAEAERKVLAANTAALATCSLRPSAIFGKGIFLVDEILRRGLKNIVVGDGKFLNDFVAVEDVANAHVLALEALQTREGRGRVGGQAYFIGGGEELEFSWFRGIGTHGRNDPSLTHWERPPPKQIPLWLVESFAWVNEIVFALSGAVLVDSHLSVSALQYMKRTYTFSIAKAKRDLAYAPQHTVAEKIAMLVADHTKAKAE</sequence>
<dbReference type="PANTHER" id="PTHR43245">
    <property type="entry name" value="BIFUNCTIONAL POLYMYXIN RESISTANCE PROTEIN ARNA"/>
    <property type="match status" value="1"/>
</dbReference>
<dbReference type="InterPro" id="IPR002225">
    <property type="entry name" value="3Beta_OHSteriod_DH/Estase"/>
</dbReference>
<dbReference type="SUPFAM" id="SSF51735">
    <property type="entry name" value="NAD(P)-binding Rossmann-fold domains"/>
    <property type="match status" value="1"/>
</dbReference>
<comment type="caution">
    <text evidence="4">The sequence shown here is derived from an EMBL/GenBank/DDBJ whole genome shotgun (WGS) entry which is preliminary data.</text>
</comment>
<gene>
    <name evidence="4" type="ORF">Ae201684_007503</name>
</gene>
<comment type="similarity">
    <text evidence="1">Belongs to the 3-beta-HSD family.</text>
</comment>
<evidence type="ECO:0000256" key="1">
    <source>
        <dbReference type="ARBA" id="ARBA00009219"/>
    </source>
</evidence>
<evidence type="ECO:0000313" key="4">
    <source>
        <dbReference type="EMBL" id="KAF0736493.1"/>
    </source>
</evidence>
<dbReference type="GO" id="GO:0016616">
    <property type="term" value="F:oxidoreductase activity, acting on the CH-OH group of donors, NAD or NADP as acceptor"/>
    <property type="evidence" value="ECO:0007669"/>
    <property type="project" value="InterPro"/>
</dbReference>
<dbReference type="Pfam" id="PF01073">
    <property type="entry name" value="3Beta_HSD"/>
    <property type="match status" value="1"/>
</dbReference>
<protein>
    <recommendedName>
        <fullName evidence="3">3-beta hydroxysteroid dehydrogenase/isomerase domain-containing protein</fullName>
    </recommendedName>
</protein>
<accession>A0A6G0X983</accession>